<feature type="transmembrane region" description="Helical" evidence="6">
    <location>
        <begin position="179"/>
        <end position="201"/>
    </location>
</feature>
<dbReference type="SUPFAM" id="SSF81338">
    <property type="entry name" value="Aquaporin-like"/>
    <property type="match status" value="1"/>
</dbReference>
<dbReference type="PIRSF" id="PIRSF017529">
    <property type="entry name" value="Aquaporin_11/12"/>
    <property type="match status" value="1"/>
</dbReference>
<reference evidence="7 8" key="1">
    <citation type="submission" date="2024-05" db="EMBL/GenBank/DDBJ databases">
        <title>Genetic variation in Jamaican populations of the coffee berry borer (Hypothenemus hampei).</title>
        <authorList>
            <person name="Errbii M."/>
            <person name="Myrie A."/>
        </authorList>
    </citation>
    <scope>NUCLEOTIDE SEQUENCE [LARGE SCALE GENOMIC DNA]</scope>
    <source>
        <strain evidence="7">JA-Hopewell-2020-01-JO</strain>
        <tissue evidence="7">Whole body</tissue>
    </source>
</reference>
<sequence length="291" mass="32357">MKSRTPFPKLLARILRRLGLLGHNKTHNLFGLHPLSVSIILILITLYLARQLRKLIHAFTKDDSLARELLLEFVATFELCAACFELLIVADNWGVGAYAIFLLLLTIWWSSVWGNASACPYCPMEEAFAGTRDWKSAFQIVGVQLLAAICTFPYVQLLWAMELSETHKDKAYEDCTADLQVDMVLGAIVECALTCLCRVVSKILTEKSFRCSGVVDATFATTMVVLAFNISGGYFNPALATSLKFNCVGNTVLEHIITYWVGSCTGALLSCIVYESNAVQRILNRNINKNE</sequence>
<evidence type="ECO:0000313" key="8">
    <source>
        <dbReference type="Proteomes" id="UP001566132"/>
    </source>
</evidence>
<comment type="caution">
    <text evidence="7">The sequence shown here is derived from an EMBL/GenBank/DDBJ whole genome shotgun (WGS) entry which is preliminary data.</text>
</comment>
<organism evidence="7 8">
    <name type="scientific">Hypothenemus hampei</name>
    <name type="common">Coffee berry borer</name>
    <dbReference type="NCBI Taxonomy" id="57062"/>
    <lineage>
        <taxon>Eukaryota</taxon>
        <taxon>Metazoa</taxon>
        <taxon>Ecdysozoa</taxon>
        <taxon>Arthropoda</taxon>
        <taxon>Hexapoda</taxon>
        <taxon>Insecta</taxon>
        <taxon>Pterygota</taxon>
        <taxon>Neoptera</taxon>
        <taxon>Endopterygota</taxon>
        <taxon>Coleoptera</taxon>
        <taxon>Polyphaga</taxon>
        <taxon>Cucujiformia</taxon>
        <taxon>Curculionidae</taxon>
        <taxon>Scolytinae</taxon>
        <taxon>Hypothenemus</taxon>
    </lineage>
</organism>
<evidence type="ECO:0000256" key="4">
    <source>
        <dbReference type="ARBA" id="ARBA00022989"/>
    </source>
</evidence>
<protein>
    <recommendedName>
        <fullName evidence="6">Aquaporin</fullName>
    </recommendedName>
</protein>
<evidence type="ECO:0000256" key="5">
    <source>
        <dbReference type="ARBA" id="ARBA00023136"/>
    </source>
</evidence>
<comment type="subcellular location">
    <subcellularLocation>
        <location evidence="1">Membrane</location>
        <topology evidence="1">Multi-pass membrane protein</topology>
    </subcellularLocation>
</comment>
<proteinExistence type="inferred from homology"/>
<evidence type="ECO:0000256" key="6">
    <source>
        <dbReference type="PIRNR" id="PIRNR017529"/>
    </source>
</evidence>
<dbReference type="GO" id="GO:0016020">
    <property type="term" value="C:membrane"/>
    <property type="evidence" value="ECO:0007669"/>
    <property type="project" value="UniProtKB-SubCell"/>
</dbReference>
<accession>A0ABD1FFT4</accession>
<dbReference type="Proteomes" id="UP001566132">
    <property type="component" value="Unassembled WGS sequence"/>
</dbReference>
<dbReference type="AlphaFoldDB" id="A0ABD1FFT4"/>
<evidence type="ECO:0000256" key="2">
    <source>
        <dbReference type="ARBA" id="ARBA00005900"/>
    </source>
</evidence>
<dbReference type="InterPro" id="IPR051883">
    <property type="entry name" value="AQP11/12_channel"/>
</dbReference>
<feature type="transmembrane region" description="Helical" evidence="6">
    <location>
        <begin position="137"/>
        <end position="159"/>
    </location>
</feature>
<gene>
    <name evidence="7" type="ORF">ABEB36_001807</name>
</gene>
<feature type="transmembrane region" description="Helical" evidence="6">
    <location>
        <begin position="30"/>
        <end position="49"/>
    </location>
</feature>
<dbReference type="InterPro" id="IPR016697">
    <property type="entry name" value="Aquaporin_11/12"/>
</dbReference>
<dbReference type="Pfam" id="PF00230">
    <property type="entry name" value="MIP"/>
    <property type="match status" value="1"/>
</dbReference>
<evidence type="ECO:0000256" key="3">
    <source>
        <dbReference type="ARBA" id="ARBA00022692"/>
    </source>
</evidence>
<keyword evidence="3 6" id="KW-0812">Transmembrane</keyword>
<comment type="similarity">
    <text evidence="2">Belongs to the MIP/aquaporin (TC 1.A.8) family. AQP11/AQP12 subfamily.</text>
</comment>
<dbReference type="PANTHER" id="PTHR21191:SF16">
    <property type="entry name" value="AQUAPORIN"/>
    <property type="match status" value="1"/>
</dbReference>
<keyword evidence="8" id="KW-1185">Reference proteome</keyword>
<evidence type="ECO:0000313" key="7">
    <source>
        <dbReference type="EMBL" id="KAL1518137.1"/>
    </source>
</evidence>
<dbReference type="Gene3D" id="1.20.1080.10">
    <property type="entry name" value="Glycerol uptake facilitator protein"/>
    <property type="match status" value="1"/>
</dbReference>
<feature type="transmembrane region" description="Helical" evidence="6">
    <location>
        <begin position="213"/>
        <end position="236"/>
    </location>
</feature>
<dbReference type="EMBL" id="JBDJPC010000001">
    <property type="protein sequence ID" value="KAL1518137.1"/>
    <property type="molecule type" value="Genomic_DNA"/>
</dbReference>
<keyword evidence="4 6" id="KW-1133">Transmembrane helix</keyword>
<feature type="transmembrane region" description="Helical" evidence="6">
    <location>
        <begin position="95"/>
        <end position="116"/>
    </location>
</feature>
<keyword evidence="5 6" id="KW-0472">Membrane</keyword>
<feature type="transmembrane region" description="Helical" evidence="6">
    <location>
        <begin position="69"/>
        <end position="89"/>
    </location>
</feature>
<name>A0ABD1FFT4_HYPHA</name>
<dbReference type="PANTHER" id="PTHR21191">
    <property type="entry name" value="AQUAPORIN"/>
    <property type="match status" value="1"/>
</dbReference>
<dbReference type="InterPro" id="IPR000425">
    <property type="entry name" value="MIP"/>
</dbReference>
<evidence type="ECO:0000256" key="1">
    <source>
        <dbReference type="ARBA" id="ARBA00004141"/>
    </source>
</evidence>
<feature type="transmembrane region" description="Helical" evidence="6">
    <location>
        <begin position="256"/>
        <end position="274"/>
    </location>
</feature>
<dbReference type="InterPro" id="IPR023271">
    <property type="entry name" value="Aquaporin-like"/>
</dbReference>